<protein>
    <submittedName>
        <fullName evidence="9">Acyltransferase family protein</fullName>
    </submittedName>
</protein>
<dbReference type="GO" id="GO:0009246">
    <property type="term" value="P:enterobacterial common antigen biosynthetic process"/>
    <property type="evidence" value="ECO:0007669"/>
    <property type="project" value="TreeGrafter"/>
</dbReference>
<keyword evidence="3" id="KW-1003">Cell membrane</keyword>
<evidence type="ECO:0000256" key="5">
    <source>
        <dbReference type="ARBA" id="ARBA00022989"/>
    </source>
</evidence>
<dbReference type="InterPro" id="IPR002656">
    <property type="entry name" value="Acyl_transf_3_dom"/>
</dbReference>
<proteinExistence type="inferred from homology"/>
<feature type="transmembrane region" description="Helical" evidence="7">
    <location>
        <begin position="49"/>
        <end position="74"/>
    </location>
</feature>
<reference evidence="9" key="1">
    <citation type="submission" date="2020-08" db="EMBL/GenBank/DDBJ databases">
        <title>Genome public.</title>
        <authorList>
            <person name="Liu C."/>
            <person name="Sun Q."/>
        </authorList>
    </citation>
    <scope>NUCLEOTIDE SEQUENCE</scope>
    <source>
        <strain evidence="9">NSJ-63</strain>
    </source>
</reference>
<evidence type="ECO:0000313" key="9">
    <source>
        <dbReference type="EMBL" id="MBC8538051.1"/>
    </source>
</evidence>
<feature type="transmembrane region" description="Helical" evidence="7">
    <location>
        <begin position="230"/>
        <end position="247"/>
    </location>
</feature>
<dbReference type="GO" id="GO:0005886">
    <property type="term" value="C:plasma membrane"/>
    <property type="evidence" value="ECO:0007669"/>
    <property type="project" value="UniProtKB-SubCell"/>
</dbReference>
<organism evidence="9 10">
    <name type="scientific">Guopingia tenuis</name>
    <dbReference type="NCBI Taxonomy" id="2763656"/>
    <lineage>
        <taxon>Bacteria</taxon>
        <taxon>Bacillati</taxon>
        <taxon>Bacillota</taxon>
        <taxon>Clostridia</taxon>
        <taxon>Christensenellales</taxon>
        <taxon>Christensenellaceae</taxon>
        <taxon>Guopingia</taxon>
    </lineage>
</organism>
<evidence type="ECO:0000256" key="1">
    <source>
        <dbReference type="ARBA" id="ARBA00004651"/>
    </source>
</evidence>
<evidence type="ECO:0000313" key="10">
    <source>
        <dbReference type="Proteomes" id="UP000617951"/>
    </source>
</evidence>
<dbReference type="EMBL" id="JACRSS010000001">
    <property type="protein sequence ID" value="MBC8538051.1"/>
    <property type="molecule type" value="Genomic_DNA"/>
</dbReference>
<name>A0A926DH32_9FIRM</name>
<keyword evidence="10" id="KW-1185">Reference proteome</keyword>
<keyword evidence="4 7" id="KW-0812">Transmembrane</keyword>
<feature type="domain" description="Acyltransferase 3" evidence="8">
    <location>
        <begin position="16"/>
        <end position="347"/>
    </location>
</feature>
<gene>
    <name evidence="9" type="ORF">H8693_03785</name>
</gene>
<evidence type="ECO:0000259" key="8">
    <source>
        <dbReference type="Pfam" id="PF01757"/>
    </source>
</evidence>
<evidence type="ECO:0000256" key="3">
    <source>
        <dbReference type="ARBA" id="ARBA00022475"/>
    </source>
</evidence>
<comment type="similarity">
    <text evidence="2">Belongs to the acyltransferase 3 family.</text>
</comment>
<feature type="transmembrane region" description="Helical" evidence="7">
    <location>
        <begin position="128"/>
        <end position="147"/>
    </location>
</feature>
<keyword evidence="5 7" id="KW-1133">Transmembrane helix</keyword>
<dbReference type="RefSeq" id="WP_249279841.1">
    <property type="nucleotide sequence ID" value="NZ_JACRSS010000001.1"/>
</dbReference>
<evidence type="ECO:0000256" key="4">
    <source>
        <dbReference type="ARBA" id="ARBA00022692"/>
    </source>
</evidence>
<dbReference type="PANTHER" id="PTHR40074">
    <property type="entry name" value="O-ACETYLTRANSFERASE WECH"/>
    <property type="match status" value="1"/>
</dbReference>
<sequence>MKPEKEKPMTRKRDLRLDIIRCIAAFSVISVHFLSHIQYYEASMEGGRMFLMTLMRTAFMVCVPLFLMLTGYLMHQKQLKKGYYKGILKTLGIYILAALAYQVSLSLFSGAPVSLRKYLLQILGFGGYGWYIEMYIGLFLLIPFLNAMWRGLKGQKQKMLLIVTLLALTTLPSLFNIYDWHTPGFWQLPSSASSFQRIVPAWWLLLYPLTYYFIGAYLQEYGLKLRAWQTALALAACIAAFGAFQFYRSTPGPFQVTLATDWGGFPILIESVLLFHLLLQIKTTRIPRFFQLLFTKISELSLGIYLVSIIFDNIFYPRLAAAVSSVPLRLNYYPVIVPLVFICSALFSQLLLWIQKAIAWPFRRIPWKKVTAHLQIKGESAL</sequence>
<evidence type="ECO:0000256" key="2">
    <source>
        <dbReference type="ARBA" id="ARBA00007400"/>
    </source>
</evidence>
<comment type="caution">
    <text evidence="9">The sequence shown here is derived from an EMBL/GenBank/DDBJ whole genome shotgun (WGS) entry which is preliminary data.</text>
</comment>
<keyword evidence="6 7" id="KW-0472">Membrane</keyword>
<evidence type="ECO:0000256" key="7">
    <source>
        <dbReference type="SAM" id="Phobius"/>
    </source>
</evidence>
<dbReference type="Proteomes" id="UP000617951">
    <property type="component" value="Unassembled WGS sequence"/>
</dbReference>
<feature type="transmembrane region" description="Helical" evidence="7">
    <location>
        <begin position="86"/>
        <end position="108"/>
    </location>
</feature>
<comment type="subcellular location">
    <subcellularLocation>
        <location evidence="1">Cell membrane</location>
        <topology evidence="1">Multi-pass membrane protein</topology>
    </subcellularLocation>
</comment>
<dbReference type="Pfam" id="PF01757">
    <property type="entry name" value="Acyl_transf_3"/>
    <property type="match status" value="1"/>
</dbReference>
<feature type="transmembrane region" description="Helical" evidence="7">
    <location>
        <begin position="332"/>
        <end position="354"/>
    </location>
</feature>
<dbReference type="GO" id="GO:0016413">
    <property type="term" value="F:O-acetyltransferase activity"/>
    <property type="evidence" value="ECO:0007669"/>
    <property type="project" value="TreeGrafter"/>
</dbReference>
<evidence type="ECO:0000256" key="6">
    <source>
        <dbReference type="ARBA" id="ARBA00023136"/>
    </source>
</evidence>
<keyword evidence="9" id="KW-0808">Transferase</keyword>
<accession>A0A926DH32</accession>
<feature type="transmembrane region" description="Helical" evidence="7">
    <location>
        <begin position="259"/>
        <end position="279"/>
    </location>
</feature>
<feature type="transmembrane region" description="Helical" evidence="7">
    <location>
        <begin position="20"/>
        <end position="37"/>
    </location>
</feature>
<feature type="transmembrane region" description="Helical" evidence="7">
    <location>
        <begin position="159"/>
        <end position="178"/>
    </location>
</feature>
<feature type="transmembrane region" description="Helical" evidence="7">
    <location>
        <begin position="198"/>
        <end position="218"/>
    </location>
</feature>
<dbReference type="AlphaFoldDB" id="A0A926DH32"/>
<keyword evidence="9" id="KW-0012">Acyltransferase</keyword>
<dbReference type="PANTHER" id="PTHR40074:SF2">
    <property type="entry name" value="O-ACETYLTRANSFERASE WECH"/>
    <property type="match status" value="1"/>
</dbReference>
<feature type="transmembrane region" description="Helical" evidence="7">
    <location>
        <begin position="300"/>
        <end position="320"/>
    </location>
</feature>